<keyword evidence="6" id="KW-0297">G-protein coupled receptor</keyword>
<dbReference type="InterPro" id="IPR000276">
    <property type="entry name" value="GPCR_Rhodpsn"/>
</dbReference>
<keyword evidence="14" id="KW-1185">Reference proteome</keyword>
<dbReference type="PRINTS" id="PR00237">
    <property type="entry name" value="GPCRRHODOPSN"/>
</dbReference>
<feature type="domain" description="G-protein coupled receptors family 1 profile" evidence="12">
    <location>
        <begin position="69"/>
        <end position="130"/>
    </location>
</feature>
<keyword evidence="7 11" id="KW-0472">Membrane</keyword>
<keyword evidence="5 11" id="KW-1133">Transmembrane helix</keyword>
<sequence length="631" mass="71244">MGDSVIFDEMNSTMDYSWNSSYVFAVDNDSGWGERYFFTYFSQFDGRPTNYVAAEVTIFVLIFLVSVVANTSIVVCVVRFPDMRTVTNSFVLNLAAADLLFAFTIPAVAYTRIVSSWKLGDFACRFMSYVQCPGLCRPKLHCEPTHNEIEASTKGVKSSTARATHHGEALWNAISATPEGPLGPFPKWTTVYHPTRSDHVLHNAPRSHSLIGNPMIITSFDRTSSELTKKQDIPAATLSPFTTWPIKYLFTVGLFFSFFLMWCGGAPEYFPQPPTPTLSSPFSFFWTTQHEYNTQHPWEAAHPAWDSHPADLAVVSEKCRSSCHHPTFVSGIVLLWTLALISMDRHRCIVVPPYRSKMTPRQASLFSAIVWISTAVVFIPVPLWFRELSTDDGKRICTLVFPKSTNVHFSACFVMPVVVFACLLPMVMLIYHYQRIFHKIISTKNTWASSCVMVSAVEIKGCNRAQARRQSELSMSDIFVPWPRRFSTQMASSPNGRQGSLSQHEEIRLNKHIKVVRVLFLNVVVVLLMWLPITVVMLLIYIDGRRPTDDKNFFLRSHHFIAALIIAFLNTLVNPVVYGVLSDNFRASLVRLWRRGGANEGVKEPVTPSSGRNNGTKTTRKQSFINSVSEN</sequence>
<keyword evidence="3" id="KW-1003">Cell membrane</keyword>
<feature type="domain" description="G-protein coupled receptors family 1 profile" evidence="12">
    <location>
        <begin position="335"/>
        <end position="578"/>
    </location>
</feature>
<feature type="region of interest" description="Disordered" evidence="10">
    <location>
        <begin position="601"/>
        <end position="631"/>
    </location>
</feature>
<evidence type="ECO:0000256" key="4">
    <source>
        <dbReference type="ARBA" id="ARBA00022692"/>
    </source>
</evidence>
<dbReference type="Pfam" id="PF00001">
    <property type="entry name" value="7tm_1"/>
    <property type="match status" value="2"/>
</dbReference>
<dbReference type="Proteomes" id="UP000719412">
    <property type="component" value="Unassembled WGS sequence"/>
</dbReference>
<keyword evidence="9" id="KW-0807">Transducer</keyword>
<dbReference type="SUPFAM" id="SSF81321">
    <property type="entry name" value="Family A G protein-coupled receptor-like"/>
    <property type="match status" value="2"/>
</dbReference>
<feature type="transmembrane region" description="Helical" evidence="11">
    <location>
        <begin position="364"/>
        <end position="385"/>
    </location>
</feature>
<protein>
    <recommendedName>
        <fullName evidence="12">G-protein coupled receptors family 1 profile domain-containing protein</fullName>
    </recommendedName>
</protein>
<proteinExistence type="inferred from homology"/>
<organism evidence="13 14">
    <name type="scientific">Tenebrio molitor</name>
    <name type="common">Yellow mealworm beetle</name>
    <dbReference type="NCBI Taxonomy" id="7067"/>
    <lineage>
        <taxon>Eukaryota</taxon>
        <taxon>Metazoa</taxon>
        <taxon>Ecdysozoa</taxon>
        <taxon>Arthropoda</taxon>
        <taxon>Hexapoda</taxon>
        <taxon>Insecta</taxon>
        <taxon>Pterygota</taxon>
        <taxon>Neoptera</taxon>
        <taxon>Endopterygota</taxon>
        <taxon>Coleoptera</taxon>
        <taxon>Polyphaga</taxon>
        <taxon>Cucujiformia</taxon>
        <taxon>Tenebrionidae</taxon>
        <taxon>Tenebrio</taxon>
    </lineage>
</organism>
<evidence type="ECO:0000313" key="13">
    <source>
        <dbReference type="EMBL" id="KAH0808560.1"/>
    </source>
</evidence>
<evidence type="ECO:0000256" key="9">
    <source>
        <dbReference type="ARBA" id="ARBA00023224"/>
    </source>
</evidence>
<evidence type="ECO:0000256" key="3">
    <source>
        <dbReference type="ARBA" id="ARBA00022475"/>
    </source>
</evidence>
<dbReference type="PANTHER" id="PTHR24229">
    <property type="entry name" value="NEUROPEPTIDES RECEPTOR"/>
    <property type="match status" value="1"/>
</dbReference>
<evidence type="ECO:0000256" key="8">
    <source>
        <dbReference type="ARBA" id="ARBA00023170"/>
    </source>
</evidence>
<dbReference type="AlphaFoldDB" id="A0A8J6H5N7"/>
<name>A0A8J6H5N7_TENMO</name>
<evidence type="ECO:0000256" key="1">
    <source>
        <dbReference type="ARBA" id="ARBA00004651"/>
    </source>
</evidence>
<dbReference type="EMBL" id="JABDTM020028672">
    <property type="protein sequence ID" value="KAH0808560.1"/>
    <property type="molecule type" value="Genomic_DNA"/>
</dbReference>
<gene>
    <name evidence="13" type="ORF">GEV33_014232</name>
</gene>
<dbReference type="GO" id="GO:0043005">
    <property type="term" value="C:neuron projection"/>
    <property type="evidence" value="ECO:0007669"/>
    <property type="project" value="TreeGrafter"/>
</dbReference>
<keyword evidence="4 11" id="KW-0812">Transmembrane</keyword>
<feature type="transmembrane region" description="Helical" evidence="11">
    <location>
        <begin position="56"/>
        <end position="78"/>
    </location>
</feature>
<feature type="transmembrane region" description="Helical" evidence="11">
    <location>
        <begin position="408"/>
        <end position="431"/>
    </location>
</feature>
<evidence type="ECO:0000313" key="14">
    <source>
        <dbReference type="Proteomes" id="UP000719412"/>
    </source>
</evidence>
<dbReference type="PROSITE" id="PS50262">
    <property type="entry name" value="G_PROTEIN_RECEP_F1_2"/>
    <property type="match status" value="2"/>
</dbReference>
<dbReference type="GO" id="GO:0004930">
    <property type="term" value="F:G protein-coupled receptor activity"/>
    <property type="evidence" value="ECO:0007669"/>
    <property type="project" value="UniProtKB-KW"/>
</dbReference>
<keyword evidence="8" id="KW-0675">Receptor</keyword>
<dbReference type="GO" id="GO:0042277">
    <property type="term" value="F:peptide binding"/>
    <property type="evidence" value="ECO:0007669"/>
    <property type="project" value="TreeGrafter"/>
</dbReference>
<comment type="subcellular location">
    <subcellularLocation>
        <location evidence="1">Cell membrane</location>
        <topology evidence="1">Multi-pass membrane protein</topology>
    </subcellularLocation>
</comment>
<evidence type="ECO:0000256" key="10">
    <source>
        <dbReference type="SAM" id="MobiDB-lite"/>
    </source>
</evidence>
<feature type="compositionally biased region" description="Polar residues" evidence="10">
    <location>
        <begin position="607"/>
        <end position="631"/>
    </location>
</feature>
<accession>A0A8J6H5N7</accession>
<dbReference type="PANTHER" id="PTHR24229:SF40">
    <property type="entry name" value="ALLATOSTATIN C RECEPTOR 1-RELATED"/>
    <property type="match status" value="1"/>
</dbReference>
<dbReference type="CDD" id="cd00637">
    <property type="entry name" value="7tm_classA_rhodopsin-like"/>
    <property type="match status" value="1"/>
</dbReference>
<comment type="similarity">
    <text evidence="2">Belongs to the G-protein coupled receptor 1 family.</text>
</comment>
<evidence type="ECO:0000256" key="5">
    <source>
        <dbReference type="ARBA" id="ARBA00022989"/>
    </source>
</evidence>
<evidence type="ECO:0000256" key="11">
    <source>
        <dbReference type="SAM" id="Phobius"/>
    </source>
</evidence>
<evidence type="ECO:0000256" key="7">
    <source>
        <dbReference type="ARBA" id="ARBA00023136"/>
    </source>
</evidence>
<feature type="transmembrane region" description="Helical" evidence="11">
    <location>
        <begin position="560"/>
        <end position="581"/>
    </location>
</feature>
<evidence type="ECO:0000256" key="2">
    <source>
        <dbReference type="ARBA" id="ARBA00010663"/>
    </source>
</evidence>
<dbReference type="InterPro" id="IPR017452">
    <property type="entry name" value="GPCR_Rhodpsn_7TM"/>
</dbReference>
<dbReference type="Gene3D" id="1.20.1070.10">
    <property type="entry name" value="Rhodopsin 7-helix transmembrane proteins"/>
    <property type="match status" value="2"/>
</dbReference>
<evidence type="ECO:0000256" key="6">
    <source>
        <dbReference type="ARBA" id="ARBA00023040"/>
    </source>
</evidence>
<evidence type="ECO:0000259" key="12">
    <source>
        <dbReference type="PROSITE" id="PS50262"/>
    </source>
</evidence>
<feature type="transmembrane region" description="Helical" evidence="11">
    <location>
        <begin position="518"/>
        <end position="540"/>
    </location>
</feature>
<dbReference type="GO" id="GO:0005886">
    <property type="term" value="C:plasma membrane"/>
    <property type="evidence" value="ECO:0007669"/>
    <property type="project" value="UniProtKB-SubCell"/>
</dbReference>
<reference evidence="13" key="1">
    <citation type="journal article" date="2020" name="J Insects Food Feed">
        <title>The yellow mealworm (Tenebrio molitor) genome: a resource for the emerging insects as food and feed industry.</title>
        <authorList>
            <person name="Eriksson T."/>
            <person name="Andere A."/>
            <person name="Kelstrup H."/>
            <person name="Emery V."/>
            <person name="Picard C."/>
        </authorList>
    </citation>
    <scope>NUCLEOTIDE SEQUENCE</scope>
    <source>
        <strain evidence="13">Stoneville</strain>
        <tissue evidence="13">Whole head</tissue>
    </source>
</reference>
<comment type="caution">
    <text evidence="13">The sequence shown here is derived from an EMBL/GenBank/DDBJ whole genome shotgun (WGS) entry which is preliminary data.</text>
</comment>
<feature type="transmembrane region" description="Helical" evidence="11">
    <location>
        <begin position="90"/>
        <end position="110"/>
    </location>
</feature>
<reference evidence="13" key="2">
    <citation type="submission" date="2021-08" db="EMBL/GenBank/DDBJ databases">
        <authorList>
            <person name="Eriksson T."/>
        </authorList>
    </citation>
    <scope>NUCLEOTIDE SEQUENCE</scope>
    <source>
        <strain evidence="13">Stoneville</strain>
        <tissue evidence="13">Whole head</tissue>
    </source>
</reference>